<accession>A0A367FJK0</accession>
<comment type="caution">
    <text evidence="4">The sequence shown here is derived from an EMBL/GenBank/DDBJ whole genome shotgun (WGS) entry which is preliminary data.</text>
</comment>
<dbReference type="GO" id="GO:0016491">
    <property type="term" value="F:oxidoreductase activity"/>
    <property type="evidence" value="ECO:0007669"/>
    <property type="project" value="UniProtKB-KW"/>
</dbReference>
<keyword evidence="5" id="KW-1185">Reference proteome</keyword>
<dbReference type="PANTHER" id="PTHR44196">
    <property type="entry name" value="DEHYDROGENASE/REDUCTASE SDR FAMILY MEMBER 7B"/>
    <property type="match status" value="1"/>
</dbReference>
<dbReference type="RefSeq" id="WP_114030319.1">
    <property type="nucleotide sequence ID" value="NZ_QOIL01000010.1"/>
</dbReference>
<dbReference type="Proteomes" id="UP000253094">
    <property type="component" value="Unassembled WGS sequence"/>
</dbReference>
<dbReference type="Gene3D" id="3.40.50.720">
    <property type="entry name" value="NAD(P)-binding Rossmann-like Domain"/>
    <property type="match status" value="1"/>
</dbReference>
<protein>
    <submittedName>
        <fullName evidence="4">Short chain dehydrogenase</fullName>
    </submittedName>
</protein>
<evidence type="ECO:0000256" key="3">
    <source>
        <dbReference type="RuleBase" id="RU000363"/>
    </source>
</evidence>
<dbReference type="PROSITE" id="PS00061">
    <property type="entry name" value="ADH_SHORT"/>
    <property type="match status" value="1"/>
</dbReference>
<dbReference type="InterPro" id="IPR036291">
    <property type="entry name" value="NAD(P)-bd_dom_sf"/>
</dbReference>
<dbReference type="SUPFAM" id="SSF51735">
    <property type="entry name" value="NAD(P)-binding Rossmann-fold domains"/>
    <property type="match status" value="1"/>
</dbReference>
<sequence length="235" mass="23977">MKINDSVALVTGANRGLGAAFARELLRRGARTVYAAARDAGAVTEPGVVPVRLDITDPAAVREAAERCGDTTLLINNAGISRGGPLTGGEDVAGARAEMETNYFGTLEMVRAFAPVLARNGGGALVNVLSVLSFVSLPGIGSYSASKSAAWALTNAVRQELAGQGTLVMGVHAGYIDTDMAARITGPKISPEDVVRQVLDGVEAGLPEVLADDVSRGVKAGLSGDLEALYAGLAS</sequence>
<proteinExistence type="inferred from homology"/>
<dbReference type="InterPro" id="IPR020904">
    <property type="entry name" value="Sc_DH/Rdtase_CS"/>
</dbReference>
<dbReference type="NCBIfam" id="NF006119">
    <property type="entry name" value="PRK08264.1-5"/>
    <property type="match status" value="1"/>
</dbReference>
<organism evidence="4 5">
    <name type="scientific">Sphaerisporangium album</name>
    <dbReference type="NCBI Taxonomy" id="509200"/>
    <lineage>
        <taxon>Bacteria</taxon>
        <taxon>Bacillati</taxon>
        <taxon>Actinomycetota</taxon>
        <taxon>Actinomycetes</taxon>
        <taxon>Streptosporangiales</taxon>
        <taxon>Streptosporangiaceae</taxon>
        <taxon>Sphaerisporangium</taxon>
    </lineage>
</organism>
<dbReference type="OrthoDB" id="3212478at2"/>
<dbReference type="AlphaFoldDB" id="A0A367FJK0"/>
<dbReference type="EMBL" id="QOIL01000010">
    <property type="protein sequence ID" value="RCG29810.1"/>
    <property type="molecule type" value="Genomic_DNA"/>
</dbReference>
<evidence type="ECO:0000256" key="1">
    <source>
        <dbReference type="ARBA" id="ARBA00006484"/>
    </source>
</evidence>
<keyword evidence="2" id="KW-0560">Oxidoreductase</keyword>
<evidence type="ECO:0000313" key="4">
    <source>
        <dbReference type="EMBL" id="RCG29810.1"/>
    </source>
</evidence>
<comment type="similarity">
    <text evidence="1 3">Belongs to the short-chain dehydrogenases/reductases (SDR) family.</text>
</comment>
<gene>
    <name evidence="4" type="ORF">DQ384_19800</name>
</gene>
<dbReference type="PRINTS" id="PR00080">
    <property type="entry name" value="SDRFAMILY"/>
</dbReference>
<dbReference type="PANTHER" id="PTHR44196:SF1">
    <property type="entry name" value="DEHYDROGENASE_REDUCTASE SDR FAMILY MEMBER 7B"/>
    <property type="match status" value="1"/>
</dbReference>
<dbReference type="Pfam" id="PF00106">
    <property type="entry name" value="adh_short"/>
    <property type="match status" value="1"/>
</dbReference>
<dbReference type="InterPro" id="IPR002347">
    <property type="entry name" value="SDR_fam"/>
</dbReference>
<dbReference type="GO" id="GO:0016020">
    <property type="term" value="C:membrane"/>
    <property type="evidence" value="ECO:0007669"/>
    <property type="project" value="TreeGrafter"/>
</dbReference>
<evidence type="ECO:0000256" key="2">
    <source>
        <dbReference type="ARBA" id="ARBA00023002"/>
    </source>
</evidence>
<evidence type="ECO:0000313" key="5">
    <source>
        <dbReference type="Proteomes" id="UP000253094"/>
    </source>
</evidence>
<name>A0A367FJK0_9ACTN</name>
<dbReference type="PRINTS" id="PR00081">
    <property type="entry name" value="GDHRDH"/>
</dbReference>
<dbReference type="NCBIfam" id="NF006117">
    <property type="entry name" value="PRK08264.1-3"/>
    <property type="match status" value="1"/>
</dbReference>
<reference evidence="4 5" key="1">
    <citation type="submission" date="2018-06" db="EMBL/GenBank/DDBJ databases">
        <title>Sphaerisporangium craniellae sp. nov., isolated from a marine sponge in the South China Sea.</title>
        <authorList>
            <person name="Li L."/>
        </authorList>
    </citation>
    <scope>NUCLEOTIDE SEQUENCE [LARGE SCALE GENOMIC DNA]</scope>
    <source>
        <strain evidence="4 5">CCTCC AA 208026</strain>
    </source>
</reference>